<reference evidence="1" key="1">
    <citation type="journal article" date="2014" name="Int. J. Syst. Evol. Microbiol.">
        <title>Complete genome sequence of Corynebacterium casei LMG S-19264T (=DSM 44701T), isolated from a smear-ripened cheese.</title>
        <authorList>
            <consortium name="US DOE Joint Genome Institute (JGI-PGF)"/>
            <person name="Walter F."/>
            <person name="Albersmeier A."/>
            <person name="Kalinowski J."/>
            <person name="Ruckert C."/>
        </authorList>
    </citation>
    <scope>NUCLEOTIDE SEQUENCE</scope>
    <source>
        <strain evidence="1">CGMCC 4.3508</strain>
    </source>
</reference>
<proteinExistence type="predicted"/>
<sequence length="71" mass="7223">MALMQLPTMTVTPPPAAAADAPQLKKAAAAPATTVIPMAHSVLVIVLSISPRTSTIPVWYVPTGVASASSR</sequence>
<accession>A0A917S1T6</accession>
<protein>
    <submittedName>
        <fullName evidence="1">Uncharacterized protein</fullName>
    </submittedName>
</protein>
<dbReference type="Proteomes" id="UP000638263">
    <property type="component" value="Unassembled WGS sequence"/>
</dbReference>
<keyword evidence="2" id="KW-1185">Reference proteome</keyword>
<organism evidence="1 2">
    <name type="scientific">Nocardia jinanensis</name>
    <dbReference type="NCBI Taxonomy" id="382504"/>
    <lineage>
        <taxon>Bacteria</taxon>
        <taxon>Bacillati</taxon>
        <taxon>Actinomycetota</taxon>
        <taxon>Actinomycetes</taxon>
        <taxon>Mycobacteriales</taxon>
        <taxon>Nocardiaceae</taxon>
        <taxon>Nocardia</taxon>
    </lineage>
</organism>
<dbReference type="EMBL" id="BMMH01000054">
    <property type="protein sequence ID" value="GGL47364.1"/>
    <property type="molecule type" value="Genomic_DNA"/>
</dbReference>
<comment type="caution">
    <text evidence="1">The sequence shown here is derived from an EMBL/GenBank/DDBJ whole genome shotgun (WGS) entry which is preliminary data.</text>
</comment>
<gene>
    <name evidence="1" type="ORF">GCM10011588_72840</name>
</gene>
<evidence type="ECO:0000313" key="2">
    <source>
        <dbReference type="Proteomes" id="UP000638263"/>
    </source>
</evidence>
<reference evidence="1" key="2">
    <citation type="submission" date="2020-09" db="EMBL/GenBank/DDBJ databases">
        <authorList>
            <person name="Sun Q."/>
            <person name="Zhou Y."/>
        </authorList>
    </citation>
    <scope>NUCLEOTIDE SEQUENCE</scope>
    <source>
        <strain evidence="1">CGMCC 4.3508</strain>
    </source>
</reference>
<evidence type="ECO:0000313" key="1">
    <source>
        <dbReference type="EMBL" id="GGL47364.1"/>
    </source>
</evidence>
<dbReference type="AlphaFoldDB" id="A0A917S1T6"/>
<name>A0A917S1T6_9NOCA</name>